<proteinExistence type="predicted"/>
<organism evidence="1">
    <name type="scientific">Brassica napus</name>
    <name type="common">Rape</name>
    <dbReference type="NCBI Taxonomy" id="3708"/>
    <lineage>
        <taxon>Eukaryota</taxon>
        <taxon>Viridiplantae</taxon>
        <taxon>Streptophyta</taxon>
        <taxon>Embryophyta</taxon>
        <taxon>Tracheophyta</taxon>
        <taxon>Spermatophyta</taxon>
        <taxon>Magnoliopsida</taxon>
        <taxon>eudicotyledons</taxon>
        <taxon>Gunneridae</taxon>
        <taxon>Pentapetalae</taxon>
        <taxon>rosids</taxon>
        <taxon>malvids</taxon>
        <taxon>Brassicales</taxon>
        <taxon>Brassicaceae</taxon>
        <taxon>Brassiceae</taxon>
        <taxon>Brassica</taxon>
    </lineage>
</organism>
<gene>
    <name evidence="1" type="ORF">DARMORV10_C06P11080.1</name>
</gene>
<sequence>MCLLDKKYQLRNLLQRLWSSRSTIFPSTNGMTV</sequence>
<dbReference type="AlphaFoldDB" id="A0A816Q257"/>
<accession>A0A816Q257</accession>
<protein>
    <submittedName>
        <fullName evidence="1">(rape) hypothetical protein</fullName>
    </submittedName>
</protein>
<reference evidence="1" key="1">
    <citation type="submission" date="2021-01" db="EMBL/GenBank/DDBJ databases">
        <authorList>
            <consortium name="Genoscope - CEA"/>
            <person name="William W."/>
        </authorList>
    </citation>
    <scope>NUCLEOTIDE SEQUENCE</scope>
</reference>
<evidence type="ECO:0000313" key="1">
    <source>
        <dbReference type="EMBL" id="CAF2056286.1"/>
    </source>
</evidence>
<name>A0A816Q257_BRANA</name>
<dbReference type="Proteomes" id="UP001295469">
    <property type="component" value="Chromosome C06"/>
</dbReference>
<dbReference type="EMBL" id="HG994370">
    <property type="protein sequence ID" value="CAF2056286.1"/>
    <property type="molecule type" value="Genomic_DNA"/>
</dbReference>